<dbReference type="Pfam" id="PF22936">
    <property type="entry name" value="Pol_BBD"/>
    <property type="match status" value="1"/>
</dbReference>
<evidence type="ECO:0000259" key="3">
    <source>
        <dbReference type="Pfam" id="PF13976"/>
    </source>
</evidence>
<protein>
    <submittedName>
        <fullName evidence="5">Retrovirus-related Pol polyprotein from transposon RE2</fullName>
    </submittedName>
</protein>
<dbReference type="SUPFAM" id="SSF56672">
    <property type="entry name" value="DNA/RNA polymerases"/>
    <property type="match status" value="1"/>
</dbReference>
<evidence type="ECO:0000259" key="2">
    <source>
        <dbReference type="Pfam" id="PF07727"/>
    </source>
</evidence>
<keyword evidence="6" id="KW-1185">Reference proteome</keyword>
<gene>
    <name evidence="5" type="ORF">Sango_0082400</name>
</gene>
<name>A0AAE1XE84_9LAMI</name>
<dbReference type="InterPro" id="IPR043502">
    <property type="entry name" value="DNA/RNA_pol_sf"/>
</dbReference>
<reference evidence="5" key="1">
    <citation type="submission" date="2020-06" db="EMBL/GenBank/DDBJ databases">
        <authorList>
            <person name="Li T."/>
            <person name="Hu X."/>
            <person name="Zhang T."/>
            <person name="Song X."/>
            <person name="Zhang H."/>
            <person name="Dai N."/>
            <person name="Sheng W."/>
            <person name="Hou X."/>
            <person name="Wei L."/>
        </authorList>
    </citation>
    <scope>NUCLEOTIDE SEQUENCE</scope>
    <source>
        <strain evidence="5">K16</strain>
        <tissue evidence="5">Leaf</tissue>
    </source>
</reference>
<proteinExistence type="predicted"/>
<dbReference type="PANTHER" id="PTHR11439:SF511">
    <property type="match status" value="1"/>
</dbReference>
<organism evidence="5 6">
    <name type="scientific">Sesamum angolense</name>
    <dbReference type="NCBI Taxonomy" id="2727404"/>
    <lineage>
        <taxon>Eukaryota</taxon>
        <taxon>Viridiplantae</taxon>
        <taxon>Streptophyta</taxon>
        <taxon>Embryophyta</taxon>
        <taxon>Tracheophyta</taxon>
        <taxon>Spermatophyta</taxon>
        <taxon>Magnoliopsida</taxon>
        <taxon>eudicotyledons</taxon>
        <taxon>Gunneridae</taxon>
        <taxon>Pentapetalae</taxon>
        <taxon>asterids</taxon>
        <taxon>lamiids</taxon>
        <taxon>Lamiales</taxon>
        <taxon>Pedaliaceae</taxon>
        <taxon>Sesamum</taxon>
    </lineage>
</organism>
<keyword evidence="1" id="KW-0064">Aspartyl protease</keyword>
<dbReference type="Pfam" id="PF13976">
    <property type="entry name" value="gag_pre-integrs"/>
    <property type="match status" value="1"/>
</dbReference>
<feature type="domain" description="Retrovirus-related Pol polyprotein from transposon TNT 1-94-like beta-barrel" evidence="4">
    <location>
        <begin position="164"/>
        <end position="237"/>
    </location>
</feature>
<dbReference type="Pfam" id="PF07727">
    <property type="entry name" value="RVT_2"/>
    <property type="match status" value="1"/>
</dbReference>
<evidence type="ECO:0000259" key="4">
    <source>
        <dbReference type="Pfam" id="PF22936"/>
    </source>
</evidence>
<dbReference type="AlphaFoldDB" id="A0AAE1XE84"/>
<accession>A0AAE1XE84</accession>
<sequence>MGLEETFDHVRHQLLVMDPIPSVNKAYSMVQSVERQKEVHMEITDTGEHTAMHVRAGTRKDISFRDTCFKIHGTPDWYKDLVEQKRKDVNGTGSSRNFAANTEDRKVQAHLNEDSKELLLKELIKLVRGTHPEPVQQVNFAQLDDFAGMNCTLTNLEDNVLSYWIVDTGATNHMCANPHILSNLVHTSPTTVHLPDGSVQVVTHTGTIQLYHDLVLSDVLLIPSFKYNLLSVSKLCNTAQINVVFQSTRCLLQDKESKKILVVGKLIDNLYVLDNSSFSPDSIQNSSQHLGTCLAAQISNSDLWHRRLGHPSLDVMFHETTYPFQSIPPENDPISLPLPIDDADPIPSSRVSNWSDFIALLVYVDDILLIGTLESSLHNVKQYLDGLFTIKDLGSAKYFLGLELARSSHGLLVTQHKYLQDILSDTSMLNAKVASTPFPSGLHLTHDEGALLQFPDRYRRLVGRLLYLGFTRSDLSFPVQQLSQYMQHPRTSHWDVALHVLRYLKGSCNLGLFFPSQNSLHLTAYSDAAWASCPNSRHSITGFCVFLGGSLLLWKTKKQATVSHSSAEAEYRSMAFTVCELMWISYLLHDFLVPVQRPIPFWCDNKAVLHITANPVFHECTKHLDIDCHLVRDQFKCGFIAPLSFAGLINLLTSSPRRCLSLFLLAYCPSWDYVPNFSSSLPLLEAC</sequence>
<evidence type="ECO:0000256" key="1">
    <source>
        <dbReference type="ARBA" id="ARBA00022750"/>
    </source>
</evidence>
<keyword evidence="1" id="KW-0378">Hydrolase</keyword>
<feature type="domain" description="Reverse transcriptase Ty1/copia-type" evidence="2">
    <location>
        <begin position="359"/>
        <end position="438"/>
    </location>
</feature>
<comment type="caution">
    <text evidence="5">The sequence shown here is derived from an EMBL/GenBank/DDBJ whole genome shotgun (WGS) entry which is preliminary data.</text>
</comment>
<keyword evidence="1" id="KW-0645">Protease</keyword>
<dbReference type="PANTHER" id="PTHR11439">
    <property type="entry name" value="GAG-POL-RELATED RETROTRANSPOSON"/>
    <property type="match status" value="1"/>
</dbReference>
<dbReference type="EMBL" id="JACGWL010000001">
    <property type="protein sequence ID" value="KAK4410094.1"/>
    <property type="molecule type" value="Genomic_DNA"/>
</dbReference>
<dbReference type="InterPro" id="IPR054722">
    <property type="entry name" value="PolX-like_BBD"/>
</dbReference>
<dbReference type="Proteomes" id="UP001289374">
    <property type="component" value="Unassembled WGS sequence"/>
</dbReference>
<dbReference type="CDD" id="cd09272">
    <property type="entry name" value="RNase_HI_RT_Ty1"/>
    <property type="match status" value="1"/>
</dbReference>
<evidence type="ECO:0000313" key="6">
    <source>
        <dbReference type="Proteomes" id="UP001289374"/>
    </source>
</evidence>
<dbReference type="GO" id="GO:0004190">
    <property type="term" value="F:aspartic-type endopeptidase activity"/>
    <property type="evidence" value="ECO:0007669"/>
    <property type="project" value="UniProtKB-KW"/>
</dbReference>
<evidence type="ECO:0000313" key="5">
    <source>
        <dbReference type="EMBL" id="KAK4410094.1"/>
    </source>
</evidence>
<dbReference type="InterPro" id="IPR025724">
    <property type="entry name" value="GAG-pre-integrase_dom"/>
</dbReference>
<feature type="domain" description="GAG-pre-integrase" evidence="3">
    <location>
        <begin position="269"/>
        <end position="316"/>
    </location>
</feature>
<reference evidence="5" key="2">
    <citation type="journal article" date="2024" name="Plant">
        <title>Genomic evolution and insights into agronomic trait innovations of Sesamum species.</title>
        <authorList>
            <person name="Miao H."/>
            <person name="Wang L."/>
            <person name="Qu L."/>
            <person name="Liu H."/>
            <person name="Sun Y."/>
            <person name="Le M."/>
            <person name="Wang Q."/>
            <person name="Wei S."/>
            <person name="Zheng Y."/>
            <person name="Lin W."/>
            <person name="Duan Y."/>
            <person name="Cao H."/>
            <person name="Xiong S."/>
            <person name="Wang X."/>
            <person name="Wei L."/>
            <person name="Li C."/>
            <person name="Ma Q."/>
            <person name="Ju M."/>
            <person name="Zhao R."/>
            <person name="Li G."/>
            <person name="Mu C."/>
            <person name="Tian Q."/>
            <person name="Mei H."/>
            <person name="Zhang T."/>
            <person name="Gao T."/>
            <person name="Zhang H."/>
        </authorList>
    </citation>
    <scope>NUCLEOTIDE SEQUENCE</scope>
    <source>
        <strain evidence="5">K16</strain>
    </source>
</reference>
<dbReference type="InterPro" id="IPR013103">
    <property type="entry name" value="RVT_2"/>
</dbReference>